<sequence length="396" mass="41681">MARTAPIDRRRFLRTSAVLGCSAAASPLLTPVSFAAAPWDARLVVIILRGGMDGLDVVQPYGDREFASLRGGTVGIGEASGDAQDLDGFFALHPALLPLLPLWTAGDLAVAHAVSTPYRDKRSHFDGQDLLEAGAGFGPGERPARDGWLNRMLQGIPGLEAETAFAIGQEDPLLLRGDAPVANWAPGASLALTPQAELLLEIVCQDDVLFRDAIEEALQVSGEIADGGAVKGAPHLQVAEFAAERLRAETRIAAFSINGWDTHRDQGHGLSRALGRLSDTILALQDGLGPVWGQTAVLAMTEFGRTVRPNGTGGTDHGTGGAMLMAGGAVRGGVVHGRWPGLGEADLYQRRDLLPTADVRGYAAAVMRELLGIDRTLLETTIFPGLRMEGTGGVIL</sequence>
<dbReference type="NCBIfam" id="TIGR01409">
    <property type="entry name" value="TAT_signal_seq"/>
    <property type="match status" value="1"/>
</dbReference>
<evidence type="ECO:0000313" key="3">
    <source>
        <dbReference type="Proteomes" id="UP000198728"/>
    </source>
</evidence>
<organism evidence="2 3">
    <name type="scientific">Tropicimonas isoalkanivorans</name>
    <dbReference type="NCBI Taxonomy" id="441112"/>
    <lineage>
        <taxon>Bacteria</taxon>
        <taxon>Pseudomonadati</taxon>
        <taxon>Pseudomonadota</taxon>
        <taxon>Alphaproteobacteria</taxon>
        <taxon>Rhodobacterales</taxon>
        <taxon>Roseobacteraceae</taxon>
        <taxon>Tropicimonas</taxon>
    </lineage>
</organism>
<evidence type="ECO:0000256" key="1">
    <source>
        <dbReference type="SAM" id="SignalP"/>
    </source>
</evidence>
<name>A0A1I1EGT5_9RHOB</name>
<dbReference type="Pfam" id="PF07394">
    <property type="entry name" value="DUF1501"/>
    <property type="match status" value="1"/>
</dbReference>
<dbReference type="PANTHER" id="PTHR43737:SF1">
    <property type="entry name" value="DUF1501 DOMAIN-CONTAINING PROTEIN"/>
    <property type="match status" value="1"/>
</dbReference>
<dbReference type="Proteomes" id="UP000198728">
    <property type="component" value="Unassembled WGS sequence"/>
</dbReference>
<dbReference type="PROSITE" id="PS51318">
    <property type="entry name" value="TAT"/>
    <property type="match status" value="1"/>
</dbReference>
<dbReference type="RefSeq" id="WP_093359271.1">
    <property type="nucleotide sequence ID" value="NZ_FOLG01000001.1"/>
</dbReference>
<protein>
    <submittedName>
        <fullName evidence="2">Tat (Twin-arginine translocation) pathway signal sequence</fullName>
    </submittedName>
</protein>
<feature type="signal peptide" evidence="1">
    <location>
        <begin position="1"/>
        <end position="35"/>
    </location>
</feature>
<feature type="chain" id="PRO_5011600410" evidence="1">
    <location>
        <begin position="36"/>
        <end position="396"/>
    </location>
</feature>
<dbReference type="EMBL" id="FOLG01000001">
    <property type="protein sequence ID" value="SFB84180.1"/>
    <property type="molecule type" value="Genomic_DNA"/>
</dbReference>
<keyword evidence="1" id="KW-0732">Signal</keyword>
<dbReference type="InterPro" id="IPR010869">
    <property type="entry name" value="DUF1501"/>
</dbReference>
<dbReference type="STRING" id="441112.SAMN04488094_101726"/>
<keyword evidence="3" id="KW-1185">Reference proteome</keyword>
<evidence type="ECO:0000313" key="2">
    <source>
        <dbReference type="EMBL" id="SFB84180.1"/>
    </source>
</evidence>
<accession>A0A1I1EGT5</accession>
<proteinExistence type="predicted"/>
<dbReference type="PANTHER" id="PTHR43737">
    <property type="entry name" value="BLL7424 PROTEIN"/>
    <property type="match status" value="1"/>
</dbReference>
<dbReference type="InterPro" id="IPR006311">
    <property type="entry name" value="TAT_signal"/>
</dbReference>
<reference evidence="2 3" key="1">
    <citation type="submission" date="2016-10" db="EMBL/GenBank/DDBJ databases">
        <authorList>
            <person name="de Groot N.N."/>
        </authorList>
    </citation>
    <scope>NUCLEOTIDE SEQUENCE [LARGE SCALE GENOMIC DNA]</scope>
    <source>
        <strain evidence="2 3">DSM 19548</strain>
    </source>
</reference>
<dbReference type="OrthoDB" id="9779968at2"/>
<gene>
    <name evidence="2" type="ORF">SAMN04488094_101726</name>
</gene>
<dbReference type="AlphaFoldDB" id="A0A1I1EGT5"/>
<dbReference type="InterPro" id="IPR019546">
    <property type="entry name" value="TAT_signal_bac_arc"/>
</dbReference>